<keyword evidence="7" id="KW-1185">Reference proteome</keyword>
<keyword evidence="2" id="KW-0805">Transcription regulation</keyword>
<organism evidence="6 7">
    <name type="scientific">Malikia granosa</name>
    <dbReference type="NCBI Taxonomy" id="263067"/>
    <lineage>
        <taxon>Bacteria</taxon>
        <taxon>Pseudomonadati</taxon>
        <taxon>Pseudomonadota</taxon>
        <taxon>Betaproteobacteria</taxon>
        <taxon>Burkholderiales</taxon>
        <taxon>Comamonadaceae</taxon>
        <taxon>Malikia</taxon>
    </lineage>
</organism>
<dbReference type="Gene3D" id="1.10.10.10">
    <property type="entry name" value="Winged helix-like DNA-binding domain superfamily/Winged helix DNA-binding domain"/>
    <property type="match status" value="1"/>
</dbReference>
<keyword evidence="4" id="KW-0804">Transcription</keyword>
<keyword evidence="3" id="KW-0238">DNA-binding</keyword>
<comment type="similarity">
    <text evidence="1">Belongs to the LysR transcriptional regulatory family.</text>
</comment>
<dbReference type="InterPro" id="IPR036388">
    <property type="entry name" value="WH-like_DNA-bd_sf"/>
</dbReference>
<feature type="domain" description="HTH lysR-type" evidence="5">
    <location>
        <begin position="1"/>
        <end position="58"/>
    </location>
</feature>
<evidence type="ECO:0000256" key="4">
    <source>
        <dbReference type="ARBA" id="ARBA00023163"/>
    </source>
</evidence>
<dbReference type="GO" id="GO:0000976">
    <property type="term" value="F:transcription cis-regulatory region binding"/>
    <property type="evidence" value="ECO:0007669"/>
    <property type="project" value="TreeGrafter"/>
</dbReference>
<dbReference type="CDD" id="cd05466">
    <property type="entry name" value="PBP2_LTTR_substrate"/>
    <property type="match status" value="1"/>
</dbReference>
<accession>A0A2S9K6J4</accession>
<dbReference type="Gene3D" id="3.40.190.10">
    <property type="entry name" value="Periplasmic binding protein-like II"/>
    <property type="match status" value="2"/>
</dbReference>
<evidence type="ECO:0000259" key="5">
    <source>
        <dbReference type="PROSITE" id="PS50931"/>
    </source>
</evidence>
<dbReference type="FunFam" id="1.10.10.10:FF:000001">
    <property type="entry name" value="LysR family transcriptional regulator"/>
    <property type="match status" value="1"/>
</dbReference>
<dbReference type="PRINTS" id="PR00039">
    <property type="entry name" value="HTHLYSR"/>
</dbReference>
<dbReference type="InterPro" id="IPR005119">
    <property type="entry name" value="LysR_subst-bd"/>
</dbReference>
<proteinExistence type="inferred from homology"/>
<dbReference type="EMBL" id="PVLQ01000019">
    <property type="protein sequence ID" value="PRD66083.1"/>
    <property type="molecule type" value="Genomic_DNA"/>
</dbReference>
<dbReference type="Proteomes" id="UP000238589">
    <property type="component" value="Unassembled WGS sequence"/>
</dbReference>
<dbReference type="PROSITE" id="PS50931">
    <property type="entry name" value="HTH_LYSR"/>
    <property type="match status" value="1"/>
</dbReference>
<dbReference type="OrthoDB" id="8673707at2"/>
<dbReference type="Pfam" id="PF03466">
    <property type="entry name" value="LysR_substrate"/>
    <property type="match status" value="1"/>
</dbReference>
<dbReference type="GO" id="GO:0003700">
    <property type="term" value="F:DNA-binding transcription factor activity"/>
    <property type="evidence" value="ECO:0007669"/>
    <property type="project" value="InterPro"/>
</dbReference>
<evidence type="ECO:0000256" key="1">
    <source>
        <dbReference type="ARBA" id="ARBA00009437"/>
    </source>
</evidence>
<dbReference type="PANTHER" id="PTHR30126:SF98">
    <property type="entry name" value="HTH-TYPE TRANSCRIPTIONAL ACTIVATOR BAUR"/>
    <property type="match status" value="1"/>
</dbReference>
<sequence>MNLKALEHLLALADTGSFSRAAEQCCLTQSALSRSIQNLEQALGGQLLDRIGKRNELTPLGCEVVARARRILLEASELRRSAERLQGGGGSIRVGLGSGPGALLTTPLLCHAAEQHPDLRVSITRGPTELQLLQLRARQLDALVVDARRVAPAPDLQIDPLGDQPAGFVCRADHPLAGQPGVGLEQLLRYPVASTPLSDEVARLLVEQYGPTADPQLMVSLQGEEVDSLIAAVERSQAIYLGILAAVREGLAAGRLVELKLQPPLRVQARFAYITLQGRTQAPVLAWFRAFVARVLQAG</sequence>
<dbReference type="PANTHER" id="PTHR30126">
    <property type="entry name" value="HTH-TYPE TRANSCRIPTIONAL REGULATOR"/>
    <property type="match status" value="1"/>
</dbReference>
<evidence type="ECO:0000313" key="6">
    <source>
        <dbReference type="EMBL" id="PRD66083.1"/>
    </source>
</evidence>
<dbReference type="InterPro" id="IPR036390">
    <property type="entry name" value="WH_DNA-bd_sf"/>
</dbReference>
<evidence type="ECO:0000256" key="2">
    <source>
        <dbReference type="ARBA" id="ARBA00023015"/>
    </source>
</evidence>
<dbReference type="AlphaFoldDB" id="A0A2S9K6J4"/>
<evidence type="ECO:0000313" key="7">
    <source>
        <dbReference type="Proteomes" id="UP000238589"/>
    </source>
</evidence>
<name>A0A2S9K6J4_9BURK</name>
<dbReference type="Pfam" id="PF00126">
    <property type="entry name" value="HTH_1"/>
    <property type="match status" value="1"/>
</dbReference>
<evidence type="ECO:0000256" key="3">
    <source>
        <dbReference type="ARBA" id="ARBA00023125"/>
    </source>
</evidence>
<dbReference type="RefSeq" id="WP_105747658.1">
    <property type="nucleotide sequence ID" value="NZ_PVLQ01000019.1"/>
</dbReference>
<dbReference type="InterPro" id="IPR000847">
    <property type="entry name" value="LysR_HTH_N"/>
</dbReference>
<comment type="caution">
    <text evidence="6">The sequence shown here is derived from an EMBL/GenBank/DDBJ whole genome shotgun (WGS) entry which is preliminary data.</text>
</comment>
<dbReference type="SUPFAM" id="SSF46785">
    <property type="entry name" value="Winged helix' DNA-binding domain"/>
    <property type="match status" value="1"/>
</dbReference>
<protein>
    <submittedName>
        <fullName evidence="6">LysR family transcriptional regulator</fullName>
    </submittedName>
</protein>
<dbReference type="SUPFAM" id="SSF53850">
    <property type="entry name" value="Periplasmic binding protein-like II"/>
    <property type="match status" value="1"/>
</dbReference>
<reference evidence="6 7" key="1">
    <citation type="submission" date="2018-03" db="EMBL/GenBank/DDBJ databases">
        <title>Comparative genomics illustrates the genes involved in a hyperalkaliphilic mechanisms of Serpentinomonas isolated from highly-alkaline calcium-rich serpentinized springs.</title>
        <authorList>
            <person name="Suzuki S."/>
            <person name="Ishii S."/>
            <person name="Walworth N."/>
            <person name="Bird L."/>
            <person name="Kuenen J.G."/>
            <person name="Nealson K.H."/>
        </authorList>
    </citation>
    <scope>NUCLEOTIDE SEQUENCE [LARGE SCALE GENOMIC DNA]</scope>
    <source>
        <strain evidence="6 7">P1</strain>
    </source>
</reference>
<gene>
    <name evidence="6" type="ORF">C6P64_05815</name>
</gene>